<feature type="compositionally biased region" description="Basic and acidic residues" evidence="1">
    <location>
        <begin position="158"/>
        <end position="191"/>
    </location>
</feature>
<dbReference type="AlphaFoldDB" id="A0A6H5IGJ9"/>
<protein>
    <submittedName>
        <fullName evidence="2">Uncharacterized protein</fullName>
    </submittedName>
</protein>
<gene>
    <name evidence="2" type="ORF">TBRA_LOCUS8795</name>
</gene>
<organism evidence="2 3">
    <name type="scientific">Trichogramma brassicae</name>
    <dbReference type="NCBI Taxonomy" id="86971"/>
    <lineage>
        <taxon>Eukaryota</taxon>
        <taxon>Metazoa</taxon>
        <taxon>Ecdysozoa</taxon>
        <taxon>Arthropoda</taxon>
        <taxon>Hexapoda</taxon>
        <taxon>Insecta</taxon>
        <taxon>Pterygota</taxon>
        <taxon>Neoptera</taxon>
        <taxon>Endopterygota</taxon>
        <taxon>Hymenoptera</taxon>
        <taxon>Apocrita</taxon>
        <taxon>Proctotrupomorpha</taxon>
        <taxon>Chalcidoidea</taxon>
        <taxon>Trichogrammatidae</taxon>
        <taxon>Trichogramma</taxon>
    </lineage>
</organism>
<dbReference type="Proteomes" id="UP000479190">
    <property type="component" value="Unassembled WGS sequence"/>
</dbReference>
<feature type="region of interest" description="Disordered" evidence="1">
    <location>
        <begin position="158"/>
        <end position="196"/>
    </location>
</feature>
<name>A0A6H5IGJ9_9HYME</name>
<accession>A0A6H5IGJ9</accession>
<evidence type="ECO:0000256" key="1">
    <source>
        <dbReference type="SAM" id="MobiDB-lite"/>
    </source>
</evidence>
<evidence type="ECO:0000313" key="3">
    <source>
        <dbReference type="Proteomes" id="UP000479190"/>
    </source>
</evidence>
<dbReference type="EMBL" id="CADCXV010000839">
    <property type="protein sequence ID" value="CAB0036956.1"/>
    <property type="molecule type" value="Genomic_DNA"/>
</dbReference>
<keyword evidence="3" id="KW-1185">Reference proteome</keyword>
<sequence length="228" mass="25295">MFFGLEHVAVDHSERGGSTLRCNQQQQLAGTRRAASRASYMPEVRATTVSSQCALRQFSARALYADARRYCIRISSPIGPEGSRERVFCAPHLSELEDPIRIDFHTRGTRFSSSCSSSSMYNTYKSTSSTRTRCRQQCPSRVNSFNLILGYDVIDDDVNHGPRGEGERVRQHGRSQRDAGGPEHAGQRLDHPGQLAVPEALERAEAGGLQRQRHRQALGEVLDADAHG</sequence>
<reference evidence="2 3" key="1">
    <citation type="submission" date="2020-02" db="EMBL/GenBank/DDBJ databases">
        <authorList>
            <person name="Ferguson B K."/>
        </authorList>
    </citation>
    <scope>NUCLEOTIDE SEQUENCE [LARGE SCALE GENOMIC DNA]</scope>
</reference>
<proteinExistence type="predicted"/>
<evidence type="ECO:0000313" key="2">
    <source>
        <dbReference type="EMBL" id="CAB0036956.1"/>
    </source>
</evidence>